<feature type="region of interest" description="Disordered" evidence="1">
    <location>
        <begin position="101"/>
        <end position="153"/>
    </location>
</feature>
<dbReference type="AlphaFoldDB" id="A0A5P1FU99"/>
<dbReference type="Proteomes" id="UP000243459">
    <property type="component" value="Chromosome 1"/>
</dbReference>
<evidence type="ECO:0000256" key="1">
    <source>
        <dbReference type="SAM" id="MobiDB-lite"/>
    </source>
</evidence>
<dbReference type="Gramene" id="ONK80291">
    <property type="protein sequence ID" value="ONK80291"/>
    <property type="gene ID" value="A4U43_C01F16000"/>
</dbReference>
<proteinExistence type="predicted"/>
<feature type="compositionally biased region" description="Acidic residues" evidence="1">
    <location>
        <begin position="130"/>
        <end position="151"/>
    </location>
</feature>
<evidence type="ECO:0000313" key="2">
    <source>
        <dbReference type="EMBL" id="ONK80291.1"/>
    </source>
</evidence>
<keyword evidence="3" id="KW-1185">Reference proteome</keyword>
<dbReference type="EMBL" id="CM007381">
    <property type="protein sequence ID" value="ONK80291.1"/>
    <property type="molecule type" value="Genomic_DNA"/>
</dbReference>
<organism evidence="2 3">
    <name type="scientific">Asparagus officinalis</name>
    <name type="common">Garden asparagus</name>
    <dbReference type="NCBI Taxonomy" id="4686"/>
    <lineage>
        <taxon>Eukaryota</taxon>
        <taxon>Viridiplantae</taxon>
        <taxon>Streptophyta</taxon>
        <taxon>Embryophyta</taxon>
        <taxon>Tracheophyta</taxon>
        <taxon>Spermatophyta</taxon>
        <taxon>Magnoliopsida</taxon>
        <taxon>Liliopsida</taxon>
        <taxon>Asparagales</taxon>
        <taxon>Asparagaceae</taxon>
        <taxon>Asparagoideae</taxon>
        <taxon>Asparagus</taxon>
    </lineage>
</organism>
<name>A0A5P1FU99_ASPOF</name>
<protein>
    <submittedName>
        <fullName evidence="2">Uncharacterized protein</fullName>
    </submittedName>
</protein>
<feature type="compositionally biased region" description="Basic and acidic residues" evidence="1">
    <location>
        <begin position="113"/>
        <end position="129"/>
    </location>
</feature>
<feature type="region of interest" description="Disordered" evidence="1">
    <location>
        <begin position="174"/>
        <end position="209"/>
    </location>
</feature>
<reference evidence="3" key="1">
    <citation type="journal article" date="2017" name="Nat. Commun.">
        <title>The asparagus genome sheds light on the origin and evolution of a young Y chromosome.</title>
        <authorList>
            <person name="Harkess A."/>
            <person name="Zhou J."/>
            <person name="Xu C."/>
            <person name="Bowers J.E."/>
            <person name="Van der Hulst R."/>
            <person name="Ayyampalayam S."/>
            <person name="Mercati F."/>
            <person name="Riccardi P."/>
            <person name="McKain M.R."/>
            <person name="Kakrana A."/>
            <person name="Tang H."/>
            <person name="Ray J."/>
            <person name="Groenendijk J."/>
            <person name="Arikit S."/>
            <person name="Mathioni S.M."/>
            <person name="Nakano M."/>
            <person name="Shan H."/>
            <person name="Telgmann-Rauber A."/>
            <person name="Kanno A."/>
            <person name="Yue Z."/>
            <person name="Chen H."/>
            <person name="Li W."/>
            <person name="Chen Y."/>
            <person name="Xu X."/>
            <person name="Zhang Y."/>
            <person name="Luo S."/>
            <person name="Chen H."/>
            <person name="Gao J."/>
            <person name="Mao Z."/>
            <person name="Pires J.C."/>
            <person name="Luo M."/>
            <person name="Kudrna D."/>
            <person name="Wing R.A."/>
            <person name="Meyers B.C."/>
            <person name="Yi K."/>
            <person name="Kong H."/>
            <person name="Lavrijsen P."/>
            <person name="Sunseri F."/>
            <person name="Falavigna A."/>
            <person name="Ye Y."/>
            <person name="Leebens-Mack J.H."/>
            <person name="Chen G."/>
        </authorList>
    </citation>
    <scope>NUCLEOTIDE SEQUENCE [LARGE SCALE GENOMIC DNA]</scope>
    <source>
        <strain evidence="3">cv. DH0086</strain>
    </source>
</reference>
<evidence type="ECO:0000313" key="3">
    <source>
        <dbReference type="Proteomes" id="UP000243459"/>
    </source>
</evidence>
<sequence length="231" mass="26615">MYIEDFCSSTSSLHNNHQKSFSDLGPFVDRFRDIPEPIRGDMIEASFSVLRKCLERIVEQIMGLTESCSAYTEQLTDVVFAVDRVGMEGVDKYREFRKKNVSKRSTTNAKASESWKKQRSDNEEPRENGEDAEEVAEEEEKEEGEEPDENESCTFVFDLVPDLGRNRHLELRLRPAGDDVKSRSPDGGGPAGSDERGDPCEREIAQNRMMEEEIRRELEFERQMAMRRFGE</sequence>
<gene>
    <name evidence="2" type="ORF">A4U43_C01F16000</name>
</gene>
<accession>A0A5P1FU99</accession>
<feature type="compositionally biased region" description="Basic and acidic residues" evidence="1">
    <location>
        <begin position="174"/>
        <end position="184"/>
    </location>
</feature>
<feature type="compositionally biased region" description="Basic and acidic residues" evidence="1">
    <location>
        <begin position="193"/>
        <end position="209"/>
    </location>
</feature>